<proteinExistence type="inferred from homology"/>
<keyword evidence="8" id="KW-0413">Isomerase</keyword>
<dbReference type="InterPro" id="IPR029045">
    <property type="entry name" value="ClpP/crotonase-like_dom_sf"/>
</dbReference>
<dbReference type="FunFam" id="3.90.226.10:FF:000024">
    <property type="entry name" value="Delta3,5-delta2,4-dienoyl-CoA isomerase"/>
    <property type="match status" value="1"/>
</dbReference>
<dbReference type="GeneTree" id="ENSGT00940000159610"/>
<dbReference type="InterPro" id="IPR014748">
    <property type="entry name" value="Enoyl-CoA_hydra_C"/>
</dbReference>
<evidence type="ECO:0000313" key="13">
    <source>
        <dbReference type="Ensembl" id="ENSCINP00000004197.3"/>
    </source>
</evidence>
<comment type="subcellular location">
    <subcellularLocation>
        <location evidence="1">Peroxisome</location>
    </subcellularLocation>
</comment>
<dbReference type="UniPathway" id="UPA00659"/>
<keyword evidence="4" id="KW-0276">Fatty acid metabolism</keyword>
<dbReference type="Ensembl" id="ENSCINT00000004197.3">
    <property type="protein sequence ID" value="ENSCINP00000004197.3"/>
    <property type="gene ID" value="ENSCING00000013376.2"/>
</dbReference>
<comment type="pathway">
    <text evidence="2">Lipid metabolism; fatty acid beta-oxidation.</text>
</comment>
<dbReference type="InParanoid" id="F6SU61"/>
<dbReference type="OMA" id="QYVAHVE"/>
<evidence type="ECO:0000256" key="5">
    <source>
        <dbReference type="ARBA" id="ARBA00022990"/>
    </source>
</evidence>
<dbReference type="Proteomes" id="UP000008144">
    <property type="component" value="Unassembled WGS sequence"/>
</dbReference>
<evidence type="ECO:0000256" key="9">
    <source>
        <dbReference type="ARBA" id="ARBA00051408"/>
    </source>
</evidence>
<accession>F6SU61</accession>
<comment type="function">
    <text evidence="11">Isomerization of 3-trans,5-cis-dienoyl-CoA to 2-trans,4-trans-dienoyl-CoA.</text>
</comment>
<protein>
    <recommendedName>
        <fullName evidence="12">Delta(3,5)-Delta(2,4)-dienoyl-CoA isomerase, mitochondrial</fullName>
    </recommendedName>
</protein>
<dbReference type="Pfam" id="PF00378">
    <property type="entry name" value="ECH_1"/>
    <property type="match status" value="1"/>
</dbReference>
<dbReference type="GO" id="GO:0005739">
    <property type="term" value="C:mitochondrion"/>
    <property type="evidence" value="ECO:0000318"/>
    <property type="project" value="GO_Central"/>
</dbReference>
<sequence>STKAMSSFVDSYKFETLAVSSPKTNVLHIEFNRPEKMNTMTAGMWKEMVECFNKASMDENVRSIVLSGRGKLYTAGLDLVEAASSLAPSGNDVAREAFRMYKFIGLAQESCSAIEKCMKPVITAVHNGCLGGGMDVISACDIRLCDKDAYFSVKEVDVGLAADMGSLQRLPKILGNDSLIRDLCFTGRKMKSDEAKSCGLVSTVYEDKEKMMEGAFELAELIATKSPVAIQSIKVSLNYGRNHSVNSGLEHIRSWNAAMLQTEDIMKSAQALMMKKTPADVKYSKL</sequence>
<dbReference type="FunFam" id="1.10.12.10:FF:000004">
    <property type="entry name" value="Delta3,5-delta2,4-dienoyl-CoA isomerase"/>
    <property type="match status" value="1"/>
</dbReference>
<evidence type="ECO:0000256" key="8">
    <source>
        <dbReference type="ARBA" id="ARBA00023235"/>
    </source>
</evidence>
<comment type="catalytic activity">
    <reaction evidence="9">
        <text>(3E,5Z)-octadienoyl-CoA = (2E,4E)-octadienoyl-CoA</text>
        <dbReference type="Rhea" id="RHEA:45244"/>
        <dbReference type="ChEBI" id="CHEBI:62243"/>
        <dbReference type="ChEBI" id="CHEBI:85108"/>
    </reaction>
</comment>
<reference evidence="13" key="3">
    <citation type="submission" date="2025-09" db="UniProtKB">
        <authorList>
            <consortium name="Ensembl"/>
        </authorList>
    </citation>
    <scope>IDENTIFICATION</scope>
</reference>
<dbReference type="InterPro" id="IPR001753">
    <property type="entry name" value="Enoyl-CoA_hydra/iso"/>
</dbReference>
<keyword evidence="5" id="KW-0007">Acetylation</keyword>
<dbReference type="SUPFAM" id="SSF52096">
    <property type="entry name" value="ClpP/crotonase"/>
    <property type="match status" value="1"/>
</dbReference>
<evidence type="ECO:0000313" key="14">
    <source>
        <dbReference type="Proteomes" id="UP000008144"/>
    </source>
</evidence>
<dbReference type="FunCoup" id="F6SU61">
    <property type="interactions" value="276"/>
</dbReference>
<comment type="catalytic activity">
    <reaction evidence="10">
        <text>(3E,5Z,8Z,11Z,14Z)-eicosapentaenoyl-CoA = (2E,4E,8Z,11Z,14Z)-eicosapentaenoyl-CoA</text>
        <dbReference type="Rhea" id="RHEA:45224"/>
        <dbReference type="ChEBI" id="CHEBI:85090"/>
        <dbReference type="ChEBI" id="CHEBI:85091"/>
    </reaction>
</comment>
<keyword evidence="7" id="KW-0576">Peroxisome</keyword>
<dbReference type="CDD" id="cd06558">
    <property type="entry name" value="crotonase-like"/>
    <property type="match status" value="1"/>
</dbReference>
<evidence type="ECO:0000256" key="11">
    <source>
        <dbReference type="ARBA" id="ARBA00055786"/>
    </source>
</evidence>
<dbReference type="GO" id="GO:0006635">
    <property type="term" value="P:fatty acid beta-oxidation"/>
    <property type="evidence" value="ECO:0007669"/>
    <property type="project" value="UniProtKB-UniPathway"/>
</dbReference>
<evidence type="ECO:0000256" key="6">
    <source>
        <dbReference type="ARBA" id="ARBA00023098"/>
    </source>
</evidence>
<dbReference type="PANTHER" id="PTHR43149">
    <property type="entry name" value="ENOYL-COA HYDRATASE"/>
    <property type="match status" value="1"/>
</dbReference>
<keyword evidence="14" id="KW-1185">Reference proteome</keyword>
<evidence type="ECO:0000256" key="7">
    <source>
        <dbReference type="ARBA" id="ARBA00023140"/>
    </source>
</evidence>
<dbReference type="AlphaFoldDB" id="F6SU61"/>
<organism evidence="13 14">
    <name type="scientific">Ciona intestinalis</name>
    <name type="common">Transparent sea squirt</name>
    <name type="synonym">Ascidia intestinalis</name>
    <dbReference type="NCBI Taxonomy" id="7719"/>
    <lineage>
        <taxon>Eukaryota</taxon>
        <taxon>Metazoa</taxon>
        <taxon>Chordata</taxon>
        <taxon>Tunicata</taxon>
        <taxon>Ascidiacea</taxon>
        <taxon>Phlebobranchia</taxon>
        <taxon>Cionidae</taxon>
        <taxon>Ciona</taxon>
    </lineage>
</organism>
<dbReference type="Gene3D" id="3.90.226.10">
    <property type="entry name" value="2-enoyl-CoA Hydratase, Chain A, domain 1"/>
    <property type="match status" value="1"/>
</dbReference>
<evidence type="ECO:0000256" key="12">
    <source>
        <dbReference type="ARBA" id="ARBA00071021"/>
    </source>
</evidence>
<dbReference type="InterPro" id="IPR045002">
    <property type="entry name" value="Ech1-like"/>
</dbReference>
<dbReference type="Gene3D" id="1.10.12.10">
    <property type="entry name" value="Lyase 2-enoyl-coa Hydratase, Chain A, domain 2"/>
    <property type="match status" value="1"/>
</dbReference>
<dbReference type="GO" id="GO:0005777">
    <property type="term" value="C:peroxisome"/>
    <property type="evidence" value="ECO:0007669"/>
    <property type="project" value="UniProtKB-SubCell"/>
</dbReference>
<evidence type="ECO:0000256" key="4">
    <source>
        <dbReference type="ARBA" id="ARBA00022832"/>
    </source>
</evidence>
<keyword evidence="6" id="KW-0443">Lipid metabolism</keyword>
<reference evidence="14" key="1">
    <citation type="journal article" date="2002" name="Science">
        <title>The draft genome of Ciona intestinalis: insights into chordate and vertebrate origins.</title>
        <authorList>
            <person name="Dehal P."/>
            <person name="Satou Y."/>
            <person name="Campbell R.K."/>
            <person name="Chapman J."/>
            <person name="Degnan B."/>
            <person name="De Tomaso A."/>
            <person name="Davidson B."/>
            <person name="Di Gregorio A."/>
            <person name="Gelpke M."/>
            <person name="Goodstein D.M."/>
            <person name="Harafuji N."/>
            <person name="Hastings K.E."/>
            <person name="Ho I."/>
            <person name="Hotta K."/>
            <person name="Huang W."/>
            <person name="Kawashima T."/>
            <person name="Lemaire P."/>
            <person name="Martinez D."/>
            <person name="Meinertzhagen I.A."/>
            <person name="Necula S."/>
            <person name="Nonaka M."/>
            <person name="Putnam N."/>
            <person name="Rash S."/>
            <person name="Saiga H."/>
            <person name="Satake M."/>
            <person name="Terry A."/>
            <person name="Yamada L."/>
            <person name="Wang H.G."/>
            <person name="Awazu S."/>
            <person name="Azumi K."/>
            <person name="Boore J."/>
            <person name="Branno M."/>
            <person name="Chin-Bow S."/>
            <person name="DeSantis R."/>
            <person name="Doyle S."/>
            <person name="Francino P."/>
            <person name="Keys D.N."/>
            <person name="Haga S."/>
            <person name="Hayashi H."/>
            <person name="Hino K."/>
            <person name="Imai K.S."/>
            <person name="Inaba K."/>
            <person name="Kano S."/>
            <person name="Kobayashi K."/>
            <person name="Kobayashi M."/>
            <person name="Lee B.I."/>
            <person name="Makabe K.W."/>
            <person name="Manohar C."/>
            <person name="Matassi G."/>
            <person name="Medina M."/>
            <person name="Mochizuki Y."/>
            <person name="Mount S."/>
            <person name="Morishita T."/>
            <person name="Miura S."/>
            <person name="Nakayama A."/>
            <person name="Nishizaka S."/>
            <person name="Nomoto H."/>
            <person name="Ohta F."/>
            <person name="Oishi K."/>
            <person name="Rigoutsos I."/>
            <person name="Sano M."/>
            <person name="Sasaki A."/>
            <person name="Sasakura Y."/>
            <person name="Shoguchi E."/>
            <person name="Shin-i T."/>
            <person name="Spagnuolo A."/>
            <person name="Stainier D."/>
            <person name="Suzuki M.M."/>
            <person name="Tassy O."/>
            <person name="Takatori N."/>
            <person name="Tokuoka M."/>
            <person name="Yagi K."/>
            <person name="Yoshizaki F."/>
            <person name="Wada S."/>
            <person name="Zhang C."/>
            <person name="Hyatt P.D."/>
            <person name="Larimer F."/>
            <person name="Detter C."/>
            <person name="Doggett N."/>
            <person name="Glavina T."/>
            <person name="Hawkins T."/>
            <person name="Richardson P."/>
            <person name="Lucas S."/>
            <person name="Kohara Y."/>
            <person name="Levine M."/>
            <person name="Satoh N."/>
            <person name="Rokhsar D.S."/>
        </authorList>
    </citation>
    <scope>NUCLEOTIDE SEQUENCE [LARGE SCALE GENOMIC DNA]</scope>
</reference>
<dbReference type="STRING" id="7719.ENSCINP00000004197"/>
<evidence type="ECO:0000256" key="3">
    <source>
        <dbReference type="ARBA" id="ARBA00005254"/>
    </source>
</evidence>
<dbReference type="PANTHER" id="PTHR43149:SF1">
    <property type="entry name" value="DELTA(3,5)-DELTA(2,4)-DIENOYL-COA ISOMERASE, MITOCHONDRIAL"/>
    <property type="match status" value="1"/>
</dbReference>
<reference evidence="13" key="2">
    <citation type="submission" date="2025-08" db="UniProtKB">
        <authorList>
            <consortium name="Ensembl"/>
        </authorList>
    </citation>
    <scope>IDENTIFICATION</scope>
</reference>
<name>F6SU61_CIOIN</name>
<dbReference type="HOGENOM" id="CLU_009834_7_0_1"/>
<dbReference type="GO" id="GO:0051750">
    <property type="term" value="F:delta(3,5)-delta(2,4)-dienoyl-CoA isomerase activity"/>
    <property type="evidence" value="ECO:0000318"/>
    <property type="project" value="GO_Central"/>
</dbReference>
<comment type="similarity">
    <text evidence="3">Belongs to the enoyl-CoA hydratase/isomerase family.</text>
</comment>
<evidence type="ECO:0000256" key="1">
    <source>
        <dbReference type="ARBA" id="ARBA00004275"/>
    </source>
</evidence>
<evidence type="ECO:0000256" key="10">
    <source>
        <dbReference type="ARBA" id="ARBA00052809"/>
    </source>
</evidence>
<evidence type="ECO:0000256" key="2">
    <source>
        <dbReference type="ARBA" id="ARBA00005005"/>
    </source>
</evidence>